<keyword evidence="2" id="KW-1185">Reference proteome</keyword>
<protein>
    <submittedName>
        <fullName evidence="1">Uncharacterized protein</fullName>
    </submittedName>
</protein>
<evidence type="ECO:0000313" key="1">
    <source>
        <dbReference type="EMBL" id="KAL3665561.1"/>
    </source>
</evidence>
<sequence>MDANNKFPATKSALLIESATGTRSANDKFDQKVNSFSNQDNGESFEDASTKKEALAKQYVASQATLAMTKPAIFRH</sequence>
<evidence type="ECO:0000313" key="2">
    <source>
        <dbReference type="Proteomes" id="UP001632037"/>
    </source>
</evidence>
<dbReference type="AlphaFoldDB" id="A0ABD3FIM7"/>
<name>A0ABD3FIM7_9STRA</name>
<dbReference type="Proteomes" id="UP001632037">
    <property type="component" value="Unassembled WGS sequence"/>
</dbReference>
<reference evidence="1 2" key="1">
    <citation type="submission" date="2024-09" db="EMBL/GenBank/DDBJ databases">
        <title>Genome sequencing and assembly of Phytophthora oleae, isolate VK10A, causative agent of rot of olive drupes.</title>
        <authorList>
            <person name="Conti Taguali S."/>
            <person name="Riolo M."/>
            <person name="La Spada F."/>
            <person name="Cacciola S.O."/>
            <person name="Dionisio G."/>
        </authorList>
    </citation>
    <scope>NUCLEOTIDE SEQUENCE [LARGE SCALE GENOMIC DNA]</scope>
    <source>
        <strain evidence="1 2">VK10A</strain>
    </source>
</reference>
<proteinExistence type="predicted"/>
<gene>
    <name evidence="1" type="ORF">V7S43_009595</name>
</gene>
<comment type="caution">
    <text evidence="1">The sequence shown here is derived from an EMBL/GenBank/DDBJ whole genome shotgun (WGS) entry which is preliminary data.</text>
</comment>
<dbReference type="EMBL" id="JBIMZQ010000020">
    <property type="protein sequence ID" value="KAL3665561.1"/>
    <property type="molecule type" value="Genomic_DNA"/>
</dbReference>
<organism evidence="1 2">
    <name type="scientific">Phytophthora oleae</name>
    <dbReference type="NCBI Taxonomy" id="2107226"/>
    <lineage>
        <taxon>Eukaryota</taxon>
        <taxon>Sar</taxon>
        <taxon>Stramenopiles</taxon>
        <taxon>Oomycota</taxon>
        <taxon>Peronosporomycetes</taxon>
        <taxon>Peronosporales</taxon>
        <taxon>Peronosporaceae</taxon>
        <taxon>Phytophthora</taxon>
    </lineage>
</organism>
<accession>A0ABD3FIM7</accession>